<dbReference type="PANTHER" id="PTHR12483:SF27">
    <property type="entry name" value="COPPER TRANSPORT PROTEIN CTR1"/>
    <property type="match status" value="1"/>
</dbReference>
<evidence type="ECO:0000256" key="5">
    <source>
        <dbReference type="ARBA" id="ARBA00022989"/>
    </source>
</evidence>
<dbReference type="GO" id="GO:0005375">
    <property type="term" value="F:copper ion transmembrane transporter activity"/>
    <property type="evidence" value="ECO:0000318"/>
    <property type="project" value="GO_Central"/>
</dbReference>
<name>A0A1U8AQ35_NELNU</name>
<evidence type="ECO:0000256" key="3">
    <source>
        <dbReference type="ARBA" id="ARBA00022692"/>
    </source>
</evidence>
<accession>A0A1U8AQ35</accession>
<dbReference type="KEGG" id="nnu:104606314"/>
<keyword evidence="5 7" id="KW-1133">Transmembrane helix</keyword>
<sequence length="146" mass="16324">MMHMTFYWGKNVTILFDSWNTDSWASYSLTLLLCFLVSVVYQSMEDRRLRLKLFAAGKKPLVVSSQNMHTALLNPGFVASSRWRKSAKFLVAVMFGINSAVGYMLMLAVMSFNGGVFIAVVLGLSVGYLVFRSDDEELSVVENPCA</sequence>
<protein>
    <recommendedName>
        <fullName evidence="7">Copper transport protein</fullName>
    </recommendedName>
</protein>
<dbReference type="OrthoDB" id="73901at2759"/>
<evidence type="ECO:0000313" key="9">
    <source>
        <dbReference type="RefSeq" id="XP_010269750.1"/>
    </source>
</evidence>
<keyword evidence="7" id="KW-0186">Copper</keyword>
<proteinExistence type="inferred from homology"/>
<evidence type="ECO:0000256" key="2">
    <source>
        <dbReference type="ARBA" id="ARBA00006921"/>
    </source>
</evidence>
<evidence type="ECO:0000256" key="7">
    <source>
        <dbReference type="RuleBase" id="RU367022"/>
    </source>
</evidence>
<comment type="similarity">
    <text evidence="2 7">Belongs to the copper transporter (Ctr) (TC 1.A.56) family. SLC31A subfamily.</text>
</comment>
<dbReference type="RefSeq" id="XP_010269750.1">
    <property type="nucleotide sequence ID" value="XM_010271448.2"/>
</dbReference>
<evidence type="ECO:0000256" key="4">
    <source>
        <dbReference type="ARBA" id="ARBA00022796"/>
    </source>
</evidence>
<dbReference type="STRING" id="4432.A0A1U8AQ35"/>
<feature type="transmembrane region" description="Helical" evidence="7">
    <location>
        <begin position="24"/>
        <end position="44"/>
    </location>
</feature>
<keyword evidence="7" id="KW-0813">Transport</keyword>
<evidence type="ECO:0000256" key="1">
    <source>
        <dbReference type="ARBA" id="ARBA00004141"/>
    </source>
</evidence>
<feature type="transmembrane region" description="Helical" evidence="7">
    <location>
        <begin position="112"/>
        <end position="131"/>
    </location>
</feature>
<dbReference type="InterPro" id="IPR007274">
    <property type="entry name" value="Cop_transporter"/>
</dbReference>
<keyword evidence="7" id="KW-0406">Ion transport</keyword>
<reference evidence="9" key="1">
    <citation type="submission" date="2025-08" db="UniProtKB">
        <authorList>
            <consortium name="RefSeq"/>
        </authorList>
    </citation>
    <scope>IDENTIFICATION</scope>
</reference>
<feature type="transmembrane region" description="Helical" evidence="7">
    <location>
        <begin position="89"/>
        <end position="106"/>
    </location>
</feature>
<keyword evidence="6 7" id="KW-0472">Membrane</keyword>
<dbReference type="OMA" id="MMPMHFF"/>
<dbReference type="Proteomes" id="UP000189703">
    <property type="component" value="Unplaced"/>
</dbReference>
<keyword evidence="8" id="KW-1185">Reference proteome</keyword>
<dbReference type="GeneID" id="104606314"/>
<keyword evidence="4 7" id="KW-0187">Copper transport</keyword>
<evidence type="ECO:0000256" key="6">
    <source>
        <dbReference type="ARBA" id="ARBA00023136"/>
    </source>
</evidence>
<comment type="subcellular location">
    <subcellularLocation>
        <location evidence="1 7">Membrane</location>
        <topology evidence="1 7">Multi-pass membrane protein</topology>
    </subcellularLocation>
</comment>
<dbReference type="AlphaFoldDB" id="A0A1U8AQ35"/>
<dbReference type="Pfam" id="PF04145">
    <property type="entry name" value="Ctr"/>
    <property type="match status" value="1"/>
</dbReference>
<dbReference type="PANTHER" id="PTHR12483">
    <property type="entry name" value="SOLUTE CARRIER FAMILY 31 COPPER TRANSPORTERS"/>
    <property type="match status" value="1"/>
</dbReference>
<dbReference type="FunCoup" id="A0A1U8AQ35">
    <property type="interactions" value="2361"/>
</dbReference>
<dbReference type="eggNOG" id="KOG3386">
    <property type="taxonomic scope" value="Eukaryota"/>
</dbReference>
<dbReference type="GO" id="GO:0005886">
    <property type="term" value="C:plasma membrane"/>
    <property type="evidence" value="ECO:0000318"/>
    <property type="project" value="GO_Central"/>
</dbReference>
<organism evidence="8 9">
    <name type="scientific">Nelumbo nucifera</name>
    <name type="common">Sacred lotus</name>
    <dbReference type="NCBI Taxonomy" id="4432"/>
    <lineage>
        <taxon>Eukaryota</taxon>
        <taxon>Viridiplantae</taxon>
        <taxon>Streptophyta</taxon>
        <taxon>Embryophyta</taxon>
        <taxon>Tracheophyta</taxon>
        <taxon>Spermatophyta</taxon>
        <taxon>Magnoliopsida</taxon>
        <taxon>Proteales</taxon>
        <taxon>Nelumbonaceae</taxon>
        <taxon>Nelumbo</taxon>
    </lineage>
</organism>
<keyword evidence="3 7" id="KW-0812">Transmembrane</keyword>
<evidence type="ECO:0000313" key="8">
    <source>
        <dbReference type="Proteomes" id="UP000189703"/>
    </source>
</evidence>
<gene>
    <name evidence="9" type="primary">LOC104606314</name>
</gene>